<evidence type="ECO:0000313" key="1">
    <source>
        <dbReference type="EMBL" id="VVD79924.1"/>
    </source>
</evidence>
<accession>A0A5E4T0F8</accession>
<dbReference type="EMBL" id="CABPSN010000001">
    <property type="protein sequence ID" value="VVD79924.1"/>
    <property type="molecule type" value="Genomic_DNA"/>
</dbReference>
<reference evidence="1 2" key="1">
    <citation type="submission" date="2019-08" db="EMBL/GenBank/DDBJ databases">
        <authorList>
            <person name="Peeters C."/>
        </authorList>
    </citation>
    <scope>NUCLEOTIDE SEQUENCE [LARGE SCALE GENOMIC DNA]</scope>
    <source>
        <strain evidence="1 2">LMG 31011</strain>
    </source>
</reference>
<dbReference type="AlphaFoldDB" id="A0A5E4T0F8"/>
<protein>
    <submittedName>
        <fullName evidence="1">Uncharacterized protein</fullName>
    </submittedName>
</protein>
<proteinExistence type="predicted"/>
<organism evidence="1 2">
    <name type="scientific">Pandoraea aquatica</name>
    <dbReference type="NCBI Taxonomy" id="2508290"/>
    <lineage>
        <taxon>Bacteria</taxon>
        <taxon>Pseudomonadati</taxon>
        <taxon>Pseudomonadota</taxon>
        <taxon>Betaproteobacteria</taxon>
        <taxon>Burkholderiales</taxon>
        <taxon>Burkholderiaceae</taxon>
        <taxon>Pandoraea</taxon>
    </lineage>
</organism>
<sequence>MLEWRTQSLHLGVSRSAVSLVLHERKTRTWRVLATTVLSSSAGDAFLPALRDALHEMLVDHAKHAKQRATLDIVIDDRLARLWMTTPPTGATRLSDIEGAATMRFAHLFGEMPEHWQIAGDWQVTHPFCTVALPRALVDTLTVTAQACRVPIVGIAPQFVRAWNRWQRHCRTPGWFAVMHDGLLRLGITEGTPVRLHAMHEVPMPPDPDIYWLAQTLSRTAMLTGTAPVTTLHLCGTVPNEGRVTLAALNLHALATPADLAVHDWQPSDLLATGGALV</sequence>
<dbReference type="Proteomes" id="UP000366819">
    <property type="component" value="Unassembled WGS sequence"/>
</dbReference>
<keyword evidence="2" id="KW-1185">Reference proteome</keyword>
<name>A0A5E4T0F8_9BURK</name>
<evidence type="ECO:0000313" key="2">
    <source>
        <dbReference type="Proteomes" id="UP000366819"/>
    </source>
</evidence>
<gene>
    <name evidence="1" type="ORF">PAQ31011_01075</name>
</gene>